<dbReference type="RefSeq" id="WP_242654836.1">
    <property type="nucleotide sequence ID" value="NZ_FOTQ01000008.1"/>
</dbReference>
<dbReference type="InterPro" id="IPR005143">
    <property type="entry name" value="TF_LuxR_autoind-bd_dom"/>
</dbReference>
<dbReference type="Gene3D" id="3.30.450.80">
    <property type="entry name" value="Transcription factor LuxR-like, autoinducer-binding domain"/>
    <property type="match status" value="1"/>
</dbReference>
<dbReference type="Proteomes" id="UP000199144">
    <property type="component" value="Unassembled WGS sequence"/>
</dbReference>
<keyword evidence="1" id="KW-0805">Transcription regulation</keyword>
<reference evidence="5 6" key="1">
    <citation type="submission" date="2016-10" db="EMBL/GenBank/DDBJ databases">
        <authorList>
            <person name="de Groot N.N."/>
        </authorList>
    </citation>
    <scope>NUCLEOTIDE SEQUENCE [LARGE SCALE GENOMIC DNA]</scope>
    <source>
        <strain evidence="5 6">DSM 15283</strain>
    </source>
</reference>
<feature type="domain" description="HTH luxR-type" evidence="4">
    <location>
        <begin position="202"/>
        <end position="267"/>
    </location>
</feature>
<dbReference type="SMART" id="SM00421">
    <property type="entry name" value="HTH_LUXR"/>
    <property type="match status" value="1"/>
</dbReference>
<proteinExistence type="predicted"/>
<evidence type="ECO:0000256" key="1">
    <source>
        <dbReference type="ARBA" id="ARBA00023015"/>
    </source>
</evidence>
<evidence type="ECO:0000259" key="4">
    <source>
        <dbReference type="PROSITE" id="PS50043"/>
    </source>
</evidence>
<dbReference type="SUPFAM" id="SSF46894">
    <property type="entry name" value="C-terminal effector domain of the bipartite response regulators"/>
    <property type="match status" value="1"/>
</dbReference>
<dbReference type="STRING" id="254406.SAMN04488042_108107"/>
<keyword evidence="3" id="KW-0804">Transcription</keyword>
<gene>
    <name evidence="5" type="ORF">SAMN04488042_108107</name>
</gene>
<organism evidence="5 6">
    <name type="scientific">Shimia aestuarii</name>
    <dbReference type="NCBI Taxonomy" id="254406"/>
    <lineage>
        <taxon>Bacteria</taxon>
        <taxon>Pseudomonadati</taxon>
        <taxon>Pseudomonadota</taxon>
        <taxon>Alphaproteobacteria</taxon>
        <taxon>Rhodobacterales</taxon>
        <taxon>Roseobacteraceae</taxon>
    </lineage>
</organism>
<name>A0A1I4RJQ7_9RHOB</name>
<dbReference type="InterPro" id="IPR036388">
    <property type="entry name" value="WH-like_DNA-bd_sf"/>
</dbReference>
<keyword evidence="6" id="KW-1185">Reference proteome</keyword>
<dbReference type="Gene3D" id="1.10.10.10">
    <property type="entry name" value="Winged helix-like DNA-binding domain superfamily/Winged helix DNA-binding domain"/>
    <property type="match status" value="1"/>
</dbReference>
<dbReference type="InterPro" id="IPR016032">
    <property type="entry name" value="Sig_transdc_resp-reg_C-effctor"/>
</dbReference>
<keyword evidence="2 5" id="KW-0238">DNA-binding</keyword>
<accession>A0A1I4RJQ7</accession>
<dbReference type="PROSITE" id="PS50043">
    <property type="entry name" value="HTH_LUXR_2"/>
    <property type="match status" value="1"/>
</dbReference>
<dbReference type="Pfam" id="PF03472">
    <property type="entry name" value="Autoind_bind"/>
    <property type="match status" value="1"/>
</dbReference>
<protein>
    <submittedName>
        <fullName evidence="5">DNA-binding transcriptional regulator, CsgD family</fullName>
    </submittedName>
</protein>
<sequence length="277" mass="30595">MTRINEFFSDESPEGRMAGSVSAADTLAQINRIAEARTVEMAWRIGIEALGAFGFERVNYGYTRYRVGVGIGDPADAFFLSTHALEAIKHYHTSGLYLRSADFRWVRENVGACSWGWVREERRAGRLSADECAVMDQLGSGRQRAGYTVSFPVNTPRSKGAMALAARVGVRQQEVDAHWLAHEDGLMALTHVLHLKLSQMPLPVDRARLTARQSEILGWIADGKAMADVCILTGLSRSAVEKHLRAARDRLNVETTAHAVAKVSFLNQLFVQHETGA</sequence>
<dbReference type="InterPro" id="IPR000792">
    <property type="entry name" value="Tscrpt_reg_LuxR_C"/>
</dbReference>
<evidence type="ECO:0000256" key="3">
    <source>
        <dbReference type="ARBA" id="ARBA00023163"/>
    </source>
</evidence>
<dbReference type="SUPFAM" id="SSF75516">
    <property type="entry name" value="Pheromone-binding domain of LuxR-like quorum-sensing transcription factors"/>
    <property type="match status" value="1"/>
</dbReference>
<dbReference type="AlphaFoldDB" id="A0A1I4RJQ7"/>
<evidence type="ECO:0000256" key="2">
    <source>
        <dbReference type="ARBA" id="ARBA00023125"/>
    </source>
</evidence>
<evidence type="ECO:0000313" key="6">
    <source>
        <dbReference type="Proteomes" id="UP000199144"/>
    </source>
</evidence>
<dbReference type="EMBL" id="FOTQ01000008">
    <property type="protein sequence ID" value="SFM52479.1"/>
    <property type="molecule type" value="Genomic_DNA"/>
</dbReference>
<evidence type="ECO:0000313" key="5">
    <source>
        <dbReference type="EMBL" id="SFM52479.1"/>
    </source>
</evidence>
<dbReference type="GO" id="GO:0006355">
    <property type="term" value="P:regulation of DNA-templated transcription"/>
    <property type="evidence" value="ECO:0007669"/>
    <property type="project" value="InterPro"/>
</dbReference>
<dbReference type="GO" id="GO:0003677">
    <property type="term" value="F:DNA binding"/>
    <property type="evidence" value="ECO:0007669"/>
    <property type="project" value="UniProtKB-KW"/>
</dbReference>
<dbReference type="CDD" id="cd06170">
    <property type="entry name" value="LuxR_C_like"/>
    <property type="match status" value="1"/>
</dbReference>
<dbReference type="InterPro" id="IPR036693">
    <property type="entry name" value="TF_LuxR_autoind-bd_dom_sf"/>
</dbReference>
<dbReference type="Pfam" id="PF00196">
    <property type="entry name" value="GerE"/>
    <property type="match status" value="1"/>
</dbReference>